<dbReference type="NCBIfam" id="TIGR01643">
    <property type="entry name" value="YD_repeat_2x"/>
    <property type="match status" value="1"/>
</dbReference>
<feature type="domain" description="DUF6531" evidence="3">
    <location>
        <begin position="340"/>
        <end position="413"/>
    </location>
</feature>
<proteinExistence type="predicted"/>
<feature type="compositionally biased region" description="Basic and acidic residues" evidence="1">
    <location>
        <begin position="1667"/>
        <end position="1678"/>
    </location>
</feature>
<evidence type="ECO:0000313" key="5">
    <source>
        <dbReference type="Proteomes" id="UP001165653"/>
    </source>
</evidence>
<dbReference type="InterPro" id="IPR006530">
    <property type="entry name" value="YD"/>
</dbReference>
<protein>
    <submittedName>
        <fullName evidence="4">DUF6531 domain-containing protein</fullName>
    </submittedName>
</protein>
<dbReference type="InterPro" id="IPR050708">
    <property type="entry name" value="T6SS_VgrG/RHS"/>
</dbReference>
<organism evidence="4 5">
    <name type="scientific">Luteolibacter rhizosphaerae</name>
    <dbReference type="NCBI Taxonomy" id="2989719"/>
    <lineage>
        <taxon>Bacteria</taxon>
        <taxon>Pseudomonadati</taxon>
        <taxon>Verrucomicrobiota</taxon>
        <taxon>Verrucomicrobiia</taxon>
        <taxon>Verrucomicrobiales</taxon>
        <taxon>Verrucomicrobiaceae</taxon>
        <taxon>Luteolibacter</taxon>
    </lineage>
</organism>
<evidence type="ECO:0000256" key="1">
    <source>
        <dbReference type="SAM" id="MobiDB-lite"/>
    </source>
</evidence>
<evidence type="ECO:0000313" key="4">
    <source>
        <dbReference type="EMBL" id="MCW1912317.1"/>
    </source>
</evidence>
<dbReference type="Pfam" id="PF20148">
    <property type="entry name" value="DUF6531"/>
    <property type="match status" value="1"/>
</dbReference>
<feature type="signal peptide" evidence="2">
    <location>
        <begin position="1"/>
        <end position="17"/>
    </location>
</feature>
<dbReference type="EMBL" id="JAPDDR010000001">
    <property type="protein sequence ID" value="MCW1912317.1"/>
    <property type="molecule type" value="Genomic_DNA"/>
</dbReference>
<feature type="compositionally biased region" description="Polar residues" evidence="1">
    <location>
        <begin position="1655"/>
        <end position="1666"/>
    </location>
</feature>
<evidence type="ECO:0000259" key="3">
    <source>
        <dbReference type="Pfam" id="PF20148"/>
    </source>
</evidence>
<dbReference type="PANTHER" id="PTHR32305">
    <property type="match status" value="1"/>
</dbReference>
<gene>
    <name evidence="4" type="ORF">OJ996_01950</name>
</gene>
<evidence type="ECO:0000256" key="2">
    <source>
        <dbReference type="SAM" id="SignalP"/>
    </source>
</evidence>
<dbReference type="InterPro" id="IPR031325">
    <property type="entry name" value="RHS_repeat"/>
</dbReference>
<dbReference type="Proteomes" id="UP001165653">
    <property type="component" value="Unassembled WGS sequence"/>
</dbReference>
<dbReference type="InterPro" id="IPR045351">
    <property type="entry name" value="DUF6531"/>
</dbReference>
<name>A0ABT3FY23_9BACT</name>
<dbReference type="Gene3D" id="2.180.10.10">
    <property type="entry name" value="RHS repeat-associated core"/>
    <property type="match status" value="2"/>
</dbReference>
<keyword evidence="5" id="KW-1185">Reference proteome</keyword>
<feature type="region of interest" description="Disordered" evidence="1">
    <location>
        <begin position="1655"/>
        <end position="1697"/>
    </location>
</feature>
<feature type="chain" id="PRO_5047530047" evidence="2">
    <location>
        <begin position="18"/>
        <end position="2037"/>
    </location>
</feature>
<dbReference type="PANTHER" id="PTHR32305:SF15">
    <property type="entry name" value="PROTEIN RHSA-RELATED"/>
    <property type="match status" value="1"/>
</dbReference>
<sequence length="2037" mass="217669">MKPIALAALLLPASLLAEVTPPLLQFSSGLPGKQVRLTWPAESGVRYRIERSAELTAPLWEQVAMVEASGAEGAWLDTEPTRTRAFYRILQPQTEVFGITLPVLTSVGGDLRIMGQLIPPASFLVLEIEGQAPLLIPLEALGNGEWRALVSGAFALGSNVIAARIQDGSGITLVELNQAIAVTSTGLAPDAPASLPPAAPVILESSNPIPGVGIVVKKGGSSTARKFNKKAEESYSPWESSSDEGVVSNPLYEASGLSGDNPLFEGGAKSQVNPLYKDKGLSGTNPLHKEQGSKGENPLFEAKTDLRLSPGPLVNNHAINTKGAGANVGRTMPPRSALPGEVSFGTVDLSLPCPAGPPLKWTRTYRSKKPVSSGHGTGWDFSYNIRVETIPAQAGPAASRVVIHDGGGRADVFHRQADGTFRCDGIFREGRFEGNTFILTFEDKGIWTFLPFDRSLQQGKISSITDRNGLSLTCTYDPQGLLSSVADSFGRQIVPVWASTHRVIEELSCVVGGTTVSKVSFSYDASGELLQNVSCPFVPGQAPVAGPTSYSYSSGSPDPRLNGNLLSVTDGAGRLLAGFTYSPVTDPLDVSYDTCSTQDRNRVGGLGEVMVSSFEMLPGGGYQMTENDELGRVVIRAFNKLHRMTRSRIHTGFSTPGQAVTSSSNLPTGKLRASDPDYFQTDFAYNLDGLCTRVTYPDGSMDFITYDRDFRKGCPVRERGNPREATMVSSGGEKRTVRMSYLPGFGSSYLSDAPGAIGIRGDLDSDNDMLPDLWEVAALTSFGEGWARISMNVTTPKQTQGSTFGEKVNAGLHAAGSARSASGGFGEGWARISMNVTTPRQTQGQSFGEKVSAKLGQKQKAWLCSNFRSSMTNAHGQTSTWSYDDHGNCVSFTSPLPGTGAEWEYNTLGQTTACITLNGAESSFRDEIEYDPATRFASKVIRDKSESGDGLKLVTAFDRDLQGRITRVVDPRGNDWLFDYNPLHLCVQVQSSGMPNRISMNLTVDAGGLPVRCDVENRGPDGSLDAVNPTYSTFFVHDSRGRRVRTADEERPIDGSTSTDPDLLGISNFAVQDFAYDAAGQCVRISTPAACRAQATDLAYDFRYDERGLLHRYIQGGLGTLSSVTTEFDYNAAGCPLHITTLSSAGTSPQTSFTYDGFQRCSSVTDAMGNVTEFGYANDGTVMCSVYGELLDAPGSAGNILLSRSTINPSSSSKHAINTKGAGANVGRMAAHEAAHVVQQRGGIMLRVLNPFLDVEREDDLCTIERFSPGQPGAPQRETTLVDRSPAGLPLSVTTNGDLLLSCTYDSAGRVATHSDGSSTRSYTRDRNGNTTLCGTTTHFFVAGTPGSETFGLTQEYDALNRCIETTDGSGNTSSQAFDSLDRCVSHTDAAGRTTFYAYDGGTPASPFSVRVSADADGDGLAEVISSSFSRCGGLVSRTDSRGYSTGFLRDACGRLIRCNHPDGTFESLDYNSVGALAATRGPDGTVCTPTCDLMQRVIKQEWTNEPSPVIPSADRFFSHDGMSRCVSAEQGSSLVSFSYDSCDNPIAETADGRTITRTFSHRGRSSIIYPDGQQFSESRNALGQLLSIAALDASGTPSSPPLVQFTYAGARVLSITQANGVTTSFDYRADGEVPHPGAPDSSFDACVRTTVSNGSGMLLSQTTTRRNPDQSTSREDTVFSPAPQQPPGRSKTFSYDHLGRMTGCETRRREAAGAPALLESSVSYTLDLEGRRISATGGSNPGSYTQNDTLPPGDLQMHQYSAWPGGSLTWDDNGNLSSIQKGGATCQISCNSGYELISFSDAGTGTGILSYEYDAIGRRTGRNPQTGKGMKFVYDGDTCIQELEADGSGTFTASKSFVNRGGVPYAVIGGGGTLYPVSAAASGGPRICTCPIGWRVSGAQSGLHHWGDPHEILNGKQKVQHWGDPHENLNGKHIKDWEGKQRHTTLIADASGVVLERFDCDEAGTPIFLLPNGLPSSVSFSSSGLRWISPETLWEPEVRILLGADGAYSPELGCRVTADKFKHRQDFGQIKMDKRH</sequence>
<accession>A0ABT3FY23</accession>
<comment type="caution">
    <text evidence="4">The sequence shown here is derived from an EMBL/GenBank/DDBJ whole genome shotgun (WGS) entry which is preliminary data.</text>
</comment>
<dbReference type="Pfam" id="PF05593">
    <property type="entry name" value="RHS_repeat"/>
    <property type="match status" value="1"/>
</dbReference>
<reference evidence="4" key="1">
    <citation type="submission" date="2022-10" db="EMBL/GenBank/DDBJ databases">
        <title>Luteolibacter sp. GHJ8, whole genome shotgun sequencing project.</title>
        <authorList>
            <person name="Zhao G."/>
            <person name="Shen L."/>
        </authorList>
    </citation>
    <scope>NUCLEOTIDE SEQUENCE</scope>
    <source>
        <strain evidence="4">GHJ8</strain>
    </source>
</reference>
<keyword evidence="2" id="KW-0732">Signal</keyword>
<dbReference type="RefSeq" id="WP_264510612.1">
    <property type="nucleotide sequence ID" value="NZ_JAPDDR010000001.1"/>
</dbReference>